<dbReference type="CDD" id="cd06127">
    <property type="entry name" value="DEDDh"/>
    <property type="match status" value="1"/>
</dbReference>
<dbReference type="SMART" id="SM00479">
    <property type="entry name" value="EXOIII"/>
    <property type="match status" value="1"/>
</dbReference>
<accession>A0A3P1WQ84</accession>
<gene>
    <name evidence="2" type="ORF">EII35_12865</name>
</gene>
<dbReference type="SUPFAM" id="SSF53098">
    <property type="entry name" value="Ribonuclease H-like"/>
    <property type="match status" value="1"/>
</dbReference>
<dbReference type="OrthoDB" id="190275at2"/>
<dbReference type="RefSeq" id="WP_125228867.1">
    <property type="nucleotide sequence ID" value="NZ_RQYT01000040.1"/>
</dbReference>
<sequence>MMWSSVQFVGFDTETTGRDPLWAEIVTAAVGEREWLLKPTAPIPAEATEIHGISTETAMAEGVDHARGLAEIREAIDRVWADGGALCVFNAAYDCTLLDRECRRHGLGGFEIRGVVIDPLVIDKQTDRYRRGKRQLINVAEHHGVALPAEAAHGARADAAAAAGLGEILARHLPDPAVANEVQAGWHDEQLASFADWLHGKGDPARAAEVLAERGWPLRNGSD</sequence>
<evidence type="ECO:0000313" key="2">
    <source>
        <dbReference type="EMBL" id="RRD48435.1"/>
    </source>
</evidence>
<keyword evidence="2" id="KW-0540">Nuclease</keyword>
<dbReference type="InterPro" id="IPR036397">
    <property type="entry name" value="RNaseH_sf"/>
</dbReference>
<comment type="caution">
    <text evidence="2">The sequence shown here is derived from an EMBL/GenBank/DDBJ whole genome shotgun (WGS) entry which is preliminary data.</text>
</comment>
<evidence type="ECO:0000313" key="3">
    <source>
        <dbReference type="Proteomes" id="UP000280935"/>
    </source>
</evidence>
<keyword evidence="2" id="KW-0378">Hydrolase</keyword>
<organism evidence="2 3">
    <name type="scientific">Arachnia propionica</name>
    <dbReference type="NCBI Taxonomy" id="1750"/>
    <lineage>
        <taxon>Bacteria</taxon>
        <taxon>Bacillati</taxon>
        <taxon>Actinomycetota</taxon>
        <taxon>Actinomycetes</taxon>
        <taxon>Propionibacteriales</taxon>
        <taxon>Propionibacteriaceae</taxon>
        <taxon>Arachnia</taxon>
    </lineage>
</organism>
<feature type="domain" description="Exonuclease" evidence="1">
    <location>
        <begin position="7"/>
        <end position="175"/>
    </location>
</feature>
<dbReference type="GO" id="GO:0004527">
    <property type="term" value="F:exonuclease activity"/>
    <property type="evidence" value="ECO:0007669"/>
    <property type="project" value="UniProtKB-KW"/>
</dbReference>
<reference evidence="2 3" key="1">
    <citation type="submission" date="2018-11" db="EMBL/GenBank/DDBJ databases">
        <title>Genomes From Bacteria Associated with the Canine Oral Cavity: a Test Case for Automated Genome-Based Taxonomic Assignment.</title>
        <authorList>
            <person name="Coil D.A."/>
            <person name="Jospin G."/>
            <person name="Darling A.E."/>
            <person name="Wallis C."/>
            <person name="Davis I.J."/>
            <person name="Harris S."/>
            <person name="Eisen J.A."/>
            <person name="Holcombe L.J."/>
            <person name="O'Flynn C."/>
        </authorList>
    </citation>
    <scope>NUCLEOTIDE SEQUENCE [LARGE SCALE GENOMIC DNA]</scope>
    <source>
        <strain evidence="2 3">OH2822_COT-296</strain>
    </source>
</reference>
<name>A0A3P1WQ84_9ACTN</name>
<dbReference type="InterPro" id="IPR012337">
    <property type="entry name" value="RNaseH-like_sf"/>
</dbReference>
<keyword evidence="2" id="KW-0269">Exonuclease</keyword>
<proteinExistence type="predicted"/>
<dbReference type="NCBIfam" id="NF005927">
    <property type="entry name" value="PRK07942.1"/>
    <property type="match status" value="1"/>
</dbReference>
<dbReference type="AlphaFoldDB" id="A0A3P1WQ84"/>
<protein>
    <submittedName>
        <fullName evidence="2">3'-5' exonuclease</fullName>
    </submittedName>
</protein>
<dbReference type="EMBL" id="RQYT01000040">
    <property type="protein sequence ID" value="RRD48435.1"/>
    <property type="molecule type" value="Genomic_DNA"/>
</dbReference>
<evidence type="ECO:0000259" key="1">
    <source>
        <dbReference type="SMART" id="SM00479"/>
    </source>
</evidence>
<dbReference type="Gene3D" id="3.30.420.10">
    <property type="entry name" value="Ribonuclease H-like superfamily/Ribonuclease H"/>
    <property type="match status" value="1"/>
</dbReference>
<dbReference type="GO" id="GO:0003676">
    <property type="term" value="F:nucleic acid binding"/>
    <property type="evidence" value="ECO:0007669"/>
    <property type="project" value="InterPro"/>
</dbReference>
<dbReference type="Pfam" id="PF00929">
    <property type="entry name" value="RNase_T"/>
    <property type="match status" value="1"/>
</dbReference>
<dbReference type="InterPro" id="IPR013520">
    <property type="entry name" value="Ribonucl_H"/>
</dbReference>
<dbReference type="Proteomes" id="UP000280935">
    <property type="component" value="Unassembled WGS sequence"/>
</dbReference>